<evidence type="ECO:0008006" key="3">
    <source>
        <dbReference type="Google" id="ProtNLM"/>
    </source>
</evidence>
<evidence type="ECO:0000313" key="1">
    <source>
        <dbReference type="EMBL" id="QYD71144.1"/>
    </source>
</evidence>
<protein>
    <recommendedName>
        <fullName evidence="3">Transposase</fullName>
    </recommendedName>
</protein>
<evidence type="ECO:0000313" key="2">
    <source>
        <dbReference type="Proteomes" id="UP000826462"/>
    </source>
</evidence>
<reference evidence="1 2" key="1">
    <citation type="submission" date="2021-07" db="EMBL/GenBank/DDBJ databases">
        <title>Paraburkholderia edwinii protects Aspergillus sp. from phenazines by acting as a toxin sponge.</title>
        <authorList>
            <person name="Dahlstrom K.M."/>
            <person name="Newman D.K."/>
        </authorList>
    </citation>
    <scope>NUCLEOTIDE SEQUENCE [LARGE SCALE GENOMIC DNA]</scope>
    <source>
        <strain evidence="1 2">Pe01</strain>
    </source>
</reference>
<name>A0ABX8UQ82_9BURK</name>
<organism evidence="1 2">
    <name type="scientific">Paraburkholderia edwinii</name>
    <dbReference type="NCBI Taxonomy" id="2861782"/>
    <lineage>
        <taxon>Bacteria</taxon>
        <taxon>Pseudomonadati</taxon>
        <taxon>Pseudomonadota</taxon>
        <taxon>Betaproteobacteria</taxon>
        <taxon>Burkholderiales</taxon>
        <taxon>Burkholderiaceae</taxon>
        <taxon>Paraburkholderia</taxon>
    </lineage>
</organism>
<sequence length="66" mass="7181">MRGLKRVMEQCLLAAAAQNMKTIALALARLLLRLIAAAMHAEAAHGLTSARRTLVTRRSALPLRFA</sequence>
<accession>A0ABX8UQ82</accession>
<proteinExistence type="predicted"/>
<gene>
    <name evidence="1" type="ORF">KZJ38_18400</name>
</gene>
<dbReference type="EMBL" id="CP080095">
    <property type="protein sequence ID" value="QYD71144.1"/>
    <property type="molecule type" value="Genomic_DNA"/>
</dbReference>
<dbReference type="Proteomes" id="UP000826462">
    <property type="component" value="Chromosome 1"/>
</dbReference>
<keyword evidence="2" id="KW-1185">Reference proteome</keyword>